<dbReference type="Pfam" id="PF13711">
    <property type="entry name" value="DUF4160"/>
    <property type="match status" value="1"/>
</dbReference>
<evidence type="ECO:0008006" key="3">
    <source>
        <dbReference type="Google" id="ProtNLM"/>
    </source>
</evidence>
<evidence type="ECO:0000313" key="1">
    <source>
        <dbReference type="EMBL" id="SCW91025.1"/>
    </source>
</evidence>
<evidence type="ECO:0000313" key="2">
    <source>
        <dbReference type="Proteomes" id="UP000198889"/>
    </source>
</evidence>
<accession>A0A1G4UDJ4</accession>
<proteinExistence type="predicted"/>
<protein>
    <recommendedName>
        <fullName evidence="3">DUF4160 domain-containing protein</fullName>
    </recommendedName>
</protein>
<dbReference type="Proteomes" id="UP000198889">
    <property type="component" value="Unassembled WGS sequence"/>
</dbReference>
<dbReference type="EMBL" id="FMTP01000006">
    <property type="protein sequence ID" value="SCW91025.1"/>
    <property type="molecule type" value="Genomic_DNA"/>
</dbReference>
<reference evidence="2" key="1">
    <citation type="submission" date="2016-10" db="EMBL/GenBank/DDBJ databases">
        <authorList>
            <person name="Varghese N."/>
            <person name="Submissions S."/>
        </authorList>
    </citation>
    <scope>NUCLEOTIDE SEQUENCE [LARGE SCALE GENOMIC DNA]</scope>
    <source>
        <strain evidence="2">CGMCC 1.1761</strain>
    </source>
</reference>
<dbReference type="RefSeq" id="WP_091442606.1">
    <property type="nucleotide sequence ID" value="NZ_FMTP01000006.1"/>
</dbReference>
<keyword evidence="2" id="KW-1185">Reference proteome</keyword>
<dbReference type="STRING" id="177413.SAMN05660859_3687"/>
<organism evidence="1 2">
    <name type="scientific">Ancylobacter rudongensis</name>
    <dbReference type="NCBI Taxonomy" id="177413"/>
    <lineage>
        <taxon>Bacteria</taxon>
        <taxon>Pseudomonadati</taxon>
        <taxon>Pseudomonadota</taxon>
        <taxon>Alphaproteobacteria</taxon>
        <taxon>Hyphomicrobiales</taxon>
        <taxon>Xanthobacteraceae</taxon>
        <taxon>Ancylobacter</taxon>
    </lineage>
</organism>
<dbReference type="InterPro" id="IPR025427">
    <property type="entry name" value="DUF4160"/>
</dbReference>
<dbReference type="AlphaFoldDB" id="A0A1G4UDJ4"/>
<name>A0A1G4UDJ4_9HYPH</name>
<gene>
    <name evidence="1" type="ORF">SAMN05660859_3687</name>
</gene>
<sequence length="83" mass="9645">MPTVALVDGMRIYIYSNEHGIPHFHVLIAEYRIAIDIETLETLEGFLPRPRLKTILDWAGPRRDALRREWDNATAGFPTRRIT</sequence>